<reference evidence="1 2" key="1">
    <citation type="journal article" date="2021" name="Elife">
        <title>Chloroplast acquisition without the gene transfer in kleptoplastic sea slugs, Plakobranchus ocellatus.</title>
        <authorList>
            <person name="Maeda T."/>
            <person name="Takahashi S."/>
            <person name="Yoshida T."/>
            <person name="Shimamura S."/>
            <person name="Takaki Y."/>
            <person name="Nagai Y."/>
            <person name="Toyoda A."/>
            <person name="Suzuki Y."/>
            <person name="Arimoto A."/>
            <person name="Ishii H."/>
            <person name="Satoh N."/>
            <person name="Nishiyama T."/>
            <person name="Hasebe M."/>
            <person name="Maruyama T."/>
            <person name="Minagawa J."/>
            <person name="Obokata J."/>
            <person name="Shigenobu S."/>
        </authorList>
    </citation>
    <scope>NUCLEOTIDE SEQUENCE [LARGE SCALE GENOMIC DNA]</scope>
</reference>
<evidence type="ECO:0000313" key="1">
    <source>
        <dbReference type="EMBL" id="GFR82293.1"/>
    </source>
</evidence>
<gene>
    <name evidence="1" type="ORF">ElyMa_005946700</name>
</gene>
<name>A0AAV4GBB9_9GAST</name>
<dbReference type="Proteomes" id="UP000762676">
    <property type="component" value="Unassembled WGS sequence"/>
</dbReference>
<comment type="caution">
    <text evidence="1">The sequence shown here is derived from an EMBL/GenBank/DDBJ whole genome shotgun (WGS) entry which is preliminary data.</text>
</comment>
<evidence type="ECO:0000313" key="2">
    <source>
        <dbReference type="Proteomes" id="UP000762676"/>
    </source>
</evidence>
<dbReference type="AlphaFoldDB" id="A0AAV4GBB9"/>
<proteinExistence type="predicted"/>
<sequence length="85" mass="9793">MDKYNPRFKAWAGTCYAATHSLHSALGRYLAQQRKQNRAAVIQWEDHRLVIAAASMIRRWFTVALFVSVAGLDTDRAQYNRDLSH</sequence>
<dbReference type="EMBL" id="BMAT01011937">
    <property type="protein sequence ID" value="GFR82293.1"/>
    <property type="molecule type" value="Genomic_DNA"/>
</dbReference>
<accession>A0AAV4GBB9</accession>
<organism evidence="1 2">
    <name type="scientific">Elysia marginata</name>
    <dbReference type="NCBI Taxonomy" id="1093978"/>
    <lineage>
        <taxon>Eukaryota</taxon>
        <taxon>Metazoa</taxon>
        <taxon>Spiralia</taxon>
        <taxon>Lophotrochozoa</taxon>
        <taxon>Mollusca</taxon>
        <taxon>Gastropoda</taxon>
        <taxon>Heterobranchia</taxon>
        <taxon>Euthyneura</taxon>
        <taxon>Panpulmonata</taxon>
        <taxon>Sacoglossa</taxon>
        <taxon>Placobranchoidea</taxon>
        <taxon>Plakobranchidae</taxon>
        <taxon>Elysia</taxon>
    </lineage>
</organism>
<protein>
    <submittedName>
        <fullName evidence="1">Uncharacterized protein</fullName>
    </submittedName>
</protein>
<keyword evidence="2" id="KW-1185">Reference proteome</keyword>